<dbReference type="SMART" id="SM00347">
    <property type="entry name" value="HTH_MARR"/>
    <property type="match status" value="1"/>
</dbReference>
<dbReference type="EMBL" id="QXFM01000117">
    <property type="protein sequence ID" value="RIV82584.1"/>
    <property type="molecule type" value="Genomic_DNA"/>
</dbReference>
<feature type="region of interest" description="Disordered" evidence="1">
    <location>
        <begin position="1"/>
        <end position="21"/>
    </location>
</feature>
<dbReference type="InterPro" id="IPR036388">
    <property type="entry name" value="WH-like_DNA-bd_sf"/>
</dbReference>
<dbReference type="Gene3D" id="1.10.10.10">
    <property type="entry name" value="Winged helix-like DNA-binding domain superfamily/Winged helix DNA-binding domain"/>
    <property type="match status" value="1"/>
</dbReference>
<dbReference type="PROSITE" id="PS50995">
    <property type="entry name" value="HTH_MARR_2"/>
    <property type="match status" value="1"/>
</dbReference>
<protein>
    <submittedName>
        <fullName evidence="3">MarR family transcriptional regulator</fullName>
    </submittedName>
</protein>
<dbReference type="InterPro" id="IPR000835">
    <property type="entry name" value="HTH_MarR-typ"/>
</dbReference>
<sequence length="168" mass="18513">MSNNGKSPAARSDDRQDVPAGAGSADLRLWVRLLACAKIGEKHLRRRFEDNFETTLPRFDVLAALYAAPDGLRMSELSKALLVSNGNVTVVVRQLQDRGHVEAQVNPADRRSAIVRLTPTGKARFLELAEAHYGWVGDLLDGVPEDQKTLLVTALGELRAKMARNDRQ</sequence>
<evidence type="ECO:0000313" key="4">
    <source>
        <dbReference type="Proteomes" id="UP000265366"/>
    </source>
</evidence>
<dbReference type="Pfam" id="PF12802">
    <property type="entry name" value="MarR_2"/>
    <property type="match status" value="1"/>
</dbReference>
<accession>A0A3A1P1J6</accession>
<dbReference type="Proteomes" id="UP000265366">
    <property type="component" value="Unassembled WGS sequence"/>
</dbReference>
<keyword evidence="4" id="KW-1185">Reference proteome</keyword>
<dbReference type="InterPro" id="IPR036390">
    <property type="entry name" value="WH_DNA-bd_sf"/>
</dbReference>
<organism evidence="3 4">
    <name type="scientific">Aurantiacibacter xanthus</name>
    <dbReference type="NCBI Taxonomy" id="1784712"/>
    <lineage>
        <taxon>Bacteria</taxon>
        <taxon>Pseudomonadati</taxon>
        <taxon>Pseudomonadota</taxon>
        <taxon>Alphaproteobacteria</taxon>
        <taxon>Sphingomonadales</taxon>
        <taxon>Erythrobacteraceae</taxon>
        <taxon>Aurantiacibacter</taxon>
    </lineage>
</organism>
<dbReference type="PANTHER" id="PTHR33164:SF43">
    <property type="entry name" value="HTH-TYPE TRANSCRIPTIONAL REPRESSOR YETL"/>
    <property type="match status" value="1"/>
</dbReference>
<dbReference type="InterPro" id="IPR039422">
    <property type="entry name" value="MarR/SlyA-like"/>
</dbReference>
<comment type="caution">
    <text evidence="3">The sequence shown here is derived from an EMBL/GenBank/DDBJ whole genome shotgun (WGS) entry which is preliminary data.</text>
</comment>
<reference evidence="3 4" key="1">
    <citation type="submission" date="2018-08" db="EMBL/GenBank/DDBJ databases">
        <title>Erythrobacter zhengii sp.nov., a bacterium isolated from deep-sea sediment.</title>
        <authorList>
            <person name="Fang C."/>
            <person name="Wu Y.-H."/>
            <person name="Sun C."/>
            <person name="Wang H."/>
            <person name="Cheng H."/>
            <person name="Meng F.-X."/>
            <person name="Wang C.-S."/>
            <person name="Xu X.-W."/>
        </authorList>
    </citation>
    <scope>NUCLEOTIDE SEQUENCE [LARGE SCALE GENOMIC DNA]</scope>
    <source>
        <strain evidence="3 4">CCTCC AB 2015396</strain>
    </source>
</reference>
<gene>
    <name evidence="3" type="ORF">D2V17_14805</name>
</gene>
<proteinExistence type="predicted"/>
<evidence type="ECO:0000256" key="1">
    <source>
        <dbReference type="SAM" id="MobiDB-lite"/>
    </source>
</evidence>
<dbReference type="GO" id="GO:0003700">
    <property type="term" value="F:DNA-binding transcription factor activity"/>
    <property type="evidence" value="ECO:0007669"/>
    <property type="project" value="InterPro"/>
</dbReference>
<evidence type="ECO:0000259" key="2">
    <source>
        <dbReference type="PROSITE" id="PS50995"/>
    </source>
</evidence>
<dbReference type="GO" id="GO:0006950">
    <property type="term" value="P:response to stress"/>
    <property type="evidence" value="ECO:0007669"/>
    <property type="project" value="TreeGrafter"/>
</dbReference>
<name>A0A3A1P1J6_9SPHN</name>
<feature type="domain" description="HTH marR-type" evidence="2">
    <location>
        <begin position="26"/>
        <end position="160"/>
    </location>
</feature>
<dbReference type="SUPFAM" id="SSF46785">
    <property type="entry name" value="Winged helix' DNA-binding domain"/>
    <property type="match status" value="1"/>
</dbReference>
<dbReference type="OrthoDB" id="7063965at2"/>
<dbReference type="AlphaFoldDB" id="A0A3A1P1J6"/>
<evidence type="ECO:0000313" key="3">
    <source>
        <dbReference type="EMBL" id="RIV82584.1"/>
    </source>
</evidence>
<dbReference type="PANTHER" id="PTHR33164">
    <property type="entry name" value="TRANSCRIPTIONAL REGULATOR, MARR FAMILY"/>
    <property type="match status" value="1"/>
</dbReference>
<dbReference type="PRINTS" id="PR00598">
    <property type="entry name" value="HTHMARR"/>
</dbReference>